<organism evidence="2 3">
    <name type="scientific">Palleronia aestuarii</name>
    <dbReference type="NCBI Taxonomy" id="568105"/>
    <lineage>
        <taxon>Bacteria</taxon>
        <taxon>Pseudomonadati</taxon>
        <taxon>Pseudomonadota</taxon>
        <taxon>Alphaproteobacteria</taxon>
        <taxon>Rhodobacterales</taxon>
        <taxon>Roseobacteraceae</taxon>
        <taxon>Palleronia</taxon>
    </lineage>
</organism>
<name>A0A2W7PXF8_9RHOB</name>
<evidence type="ECO:0000256" key="1">
    <source>
        <dbReference type="SAM" id="SignalP"/>
    </source>
</evidence>
<accession>A0A2W7PXF8</accession>
<dbReference type="RefSeq" id="WP_146259442.1">
    <property type="nucleotide sequence ID" value="NZ_QKZL01000015.1"/>
</dbReference>
<proteinExistence type="predicted"/>
<dbReference type="AlphaFoldDB" id="A0A2W7PXF8"/>
<reference evidence="2 3" key="1">
    <citation type="submission" date="2018-06" db="EMBL/GenBank/DDBJ databases">
        <title>Genomic Encyclopedia of Archaeal and Bacterial Type Strains, Phase II (KMG-II): from individual species to whole genera.</title>
        <authorList>
            <person name="Goeker M."/>
        </authorList>
    </citation>
    <scope>NUCLEOTIDE SEQUENCE [LARGE SCALE GENOMIC DNA]</scope>
    <source>
        <strain evidence="2 3">DSM 22009</strain>
    </source>
</reference>
<protein>
    <submittedName>
        <fullName evidence="2">Uncharacterized protein</fullName>
    </submittedName>
</protein>
<evidence type="ECO:0000313" key="2">
    <source>
        <dbReference type="EMBL" id="PZX14219.1"/>
    </source>
</evidence>
<dbReference type="EMBL" id="QKZL01000015">
    <property type="protein sequence ID" value="PZX14219.1"/>
    <property type="molecule type" value="Genomic_DNA"/>
</dbReference>
<keyword evidence="1" id="KW-0732">Signal</keyword>
<comment type="caution">
    <text evidence="2">The sequence shown here is derived from an EMBL/GenBank/DDBJ whole genome shotgun (WGS) entry which is preliminary data.</text>
</comment>
<evidence type="ECO:0000313" key="3">
    <source>
        <dbReference type="Proteomes" id="UP000248916"/>
    </source>
</evidence>
<sequence>MTRMDRTRSSAIALAGTAALASFTPSSASAADYDMDCKLILCMPAGFPSGCSDAFDHMIDRLRDGKSPIGTCAMSNGAAYDRYEIAYDIKPATDPASWDCPAGKTLYHRVRSDDDAGHRQTVNTFCYDTAYRHDGWTPSDGDTTVTTYTNMSLPERKDFWVNLTVEPDTEAAYSPGWQKFDAGLHRGTTTIRYRD</sequence>
<dbReference type="Proteomes" id="UP000248916">
    <property type="component" value="Unassembled WGS sequence"/>
</dbReference>
<dbReference type="OrthoDB" id="6197542at2"/>
<keyword evidence="3" id="KW-1185">Reference proteome</keyword>
<gene>
    <name evidence="2" type="ORF">LX81_03018</name>
</gene>
<feature type="signal peptide" evidence="1">
    <location>
        <begin position="1"/>
        <end position="30"/>
    </location>
</feature>
<feature type="chain" id="PRO_5015970725" evidence="1">
    <location>
        <begin position="31"/>
        <end position="195"/>
    </location>
</feature>